<name>A0ABT3GR54_9BACT</name>
<feature type="domain" description="NodB homology" evidence="3">
    <location>
        <begin position="216"/>
        <end position="396"/>
    </location>
</feature>
<dbReference type="PANTHER" id="PTHR10587">
    <property type="entry name" value="GLYCOSYL TRANSFERASE-RELATED"/>
    <property type="match status" value="1"/>
</dbReference>
<dbReference type="InterPro" id="IPR002509">
    <property type="entry name" value="NODB_dom"/>
</dbReference>
<feature type="transmembrane region" description="Helical" evidence="2">
    <location>
        <begin position="45"/>
        <end position="63"/>
    </location>
</feature>
<evidence type="ECO:0000256" key="1">
    <source>
        <dbReference type="SAM" id="MobiDB-lite"/>
    </source>
</evidence>
<keyword evidence="2" id="KW-1133">Transmembrane helix</keyword>
<keyword evidence="5" id="KW-1185">Reference proteome</keyword>
<feature type="transmembrane region" description="Helical" evidence="2">
    <location>
        <begin position="184"/>
        <end position="203"/>
    </location>
</feature>
<keyword evidence="2" id="KW-0812">Transmembrane</keyword>
<accession>A0ABT3GR54</accession>
<organism evidence="4 5">
    <name type="scientific">Luteolibacter arcticus</name>
    <dbReference type="NCBI Taxonomy" id="1581411"/>
    <lineage>
        <taxon>Bacteria</taxon>
        <taxon>Pseudomonadati</taxon>
        <taxon>Verrucomicrobiota</taxon>
        <taxon>Verrucomicrobiia</taxon>
        <taxon>Verrucomicrobiales</taxon>
        <taxon>Verrucomicrobiaceae</taxon>
        <taxon>Luteolibacter</taxon>
    </lineage>
</organism>
<dbReference type="Pfam" id="PF01522">
    <property type="entry name" value="Polysacc_deac_1"/>
    <property type="match status" value="1"/>
</dbReference>
<evidence type="ECO:0000313" key="4">
    <source>
        <dbReference type="EMBL" id="MCW1925961.1"/>
    </source>
</evidence>
<reference evidence="4 5" key="1">
    <citation type="submission" date="2022-10" db="EMBL/GenBank/DDBJ databases">
        <title>Luteolibacter arcticus strain CCTCC AB 2014275, whole genome shotgun sequencing project.</title>
        <authorList>
            <person name="Zhao G."/>
            <person name="Shen L."/>
        </authorList>
    </citation>
    <scope>NUCLEOTIDE SEQUENCE [LARGE SCALE GENOMIC DNA]</scope>
    <source>
        <strain evidence="4 5">CCTCC AB 2014275</strain>
    </source>
</reference>
<feature type="transmembrane region" description="Helical" evidence="2">
    <location>
        <begin position="69"/>
        <end position="90"/>
    </location>
</feature>
<feature type="transmembrane region" description="Helical" evidence="2">
    <location>
        <begin position="124"/>
        <end position="145"/>
    </location>
</feature>
<dbReference type="EMBL" id="JAPDDT010000019">
    <property type="protein sequence ID" value="MCW1925961.1"/>
    <property type="molecule type" value="Genomic_DNA"/>
</dbReference>
<dbReference type="InterPro" id="IPR011330">
    <property type="entry name" value="Glyco_hydro/deAcase_b/a-brl"/>
</dbReference>
<protein>
    <submittedName>
        <fullName evidence="4">Polysaccharide deacetylase family protein</fullName>
    </submittedName>
</protein>
<feature type="transmembrane region" description="Helical" evidence="2">
    <location>
        <begin position="157"/>
        <end position="178"/>
    </location>
</feature>
<evidence type="ECO:0000259" key="3">
    <source>
        <dbReference type="PROSITE" id="PS51677"/>
    </source>
</evidence>
<sequence>MLEKDRPNRAVTSIFQAFGGRLRTLSGDAVHMAEGAGHHRFEWRVLSVLIPLVAGAAVFDGLWWIGGPWLAWCGVLPTLLVVLHVVAYVLGGNDATAQWRRWALLLTLWAAFQWFMVPDCEVAWAMWLWFAMLLANAAGAMVLIWRALMTADIVCTAAVRWLIAVVIHVPAGFGVWHYGWRGGVAVMLAAAAFWCCGTFLPNARIFGPIARRVHGKDVLITIDDGPDPEDTPALLDLLDRHGRKAVFFVIGEKVRRFPELAREIVRRGHELGNHTMTHPVGFFWGYGPTRTRREIEGCQRAIEEVTGVKVRFFRAPAGHRNWFTHPVLKELGLELVGWRKRAFDTVRSDVGGIVRDLTGGVKEGDILLLHEATPTAEGVMEGVLTILSDRFPSNPKGSNSMEPNDTVPDSTSTSPTSNDRVAVEDGRRGFQPTD</sequence>
<feature type="compositionally biased region" description="Low complexity" evidence="1">
    <location>
        <begin position="403"/>
        <end position="419"/>
    </location>
</feature>
<dbReference type="CDD" id="cd10917">
    <property type="entry name" value="CE4_NodB_like_6s_7s"/>
    <property type="match status" value="1"/>
</dbReference>
<dbReference type="InterPro" id="IPR050248">
    <property type="entry name" value="Polysacc_deacetylase_ArnD"/>
</dbReference>
<dbReference type="PROSITE" id="PS51677">
    <property type="entry name" value="NODB"/>
    <property type="match status" value="1"/>
</dbReference>
<dbReference type="Proteomes" id="UP001320876">
    <property type="component" value="Unassembled WGS sequence"/>
</dbReference>
<dbReference type="SUPFAM" id="SSF88713">
    <property type="entry name" value="Glycoside hydrolase/deacetylase"/>
    <property type="match status" value="1"/>
</dbReference>
<gene>
    <name evidence="4" type="ORF">OKA05_25605</name>
</gene>
<dbReference type="PANTHER" id="PTHR10587:SF137">
    <property type="entry name" value="4-DEOXY-4-FORMAMIDO-L-ARABINOSE-PHOSPHOUNDECAPRENOL DEFORMYLASE ARND-RELATED"/>
    <property type="match status" value="1"/>
</dbReference>
<comment type="caution">
    <text evidence="4">The sequence shown here is derived from an EMBL/GenBank/DDBJ whole genome shotgun (WGS) entry which is preliminary data.</text>
</comment>
<proteinExistence type="predicted"/>
<dbReference type="Gene3D" id="3.20.20.370">
    <property type="entry name" value="Glycoside hydrolase/deacetylase"/>
    <property type="match status" value="1"/>
</dbReference>
<feature type="transmembrane region" description="Helical" evidence="2">
    <location>
        <begin position="102"/>
        <end position="118"/>
    </location>
</feature>
<evidence type="ECO:0000256" key="2">
    <source>
        <dbReference type="SAM" id="Phobius"/>
    </source>
</evidence>
<evidence type="ECO:0000313" key="5">
    <source>
        <dbReference type="Proteomes" id="UP001320876"/>
    </source>
</evidence>
<keyword evidence="2" id="KW-0472">Membrane</keyword>
<dbReference type="RefSeq" id="WP_264490070.1">
    <property type="nucleotide sequence ID" value="NZ_JAPDDT010000019.1"/>
</dbReference>
<feature type="region of interest" description="Disordered" evidence="1">
    <location>
        <begin position="390"/>
        <end position="434"/>
    </location>
</feature>